<dbReference type="InParanoid" id="A0A369JJH3"/>
<dbReference type="GO" id="GO:0016887">
    <property type="term" value="F:ATP hydrolysis activity"/>
    <property type="evidence" value="ECO:0007669"/>
    <property type="project" value="RHEA"/>
</dbReference>
<dbReference type="Pfam" id="PF05970">
    <property type="entry name" value="PIF1"/>
    <property type="match status" value="1"/>
</dbReference>
<dbReference type="InterPro" id="IPR051055">
    <property type="entry name" value="PIF1_helicase"/>
</dbReference>
<keyword evidence="1" id="KW-0227">DNA damage</keyword>
<dbReference type="PANTHER" id="PTHR47642">
    <property type="entry name" value="ATP-DEPENDENT DNA HELICASE"/>
    <property type="match status" value="1"/>
</dbReference>
<keyword evidence="1" id="KW-0233">DNA recombination</keyword>
<dbReference type="Proteomes" id="UP000076154">
    <property type="component" value="Unassembled WGS sequence"/>
</dbReference>
<dbReference type="AlphaFoldDB" id="A0A369JJH3"/>
<dbReference type="InterPro" id="IPR010285">
    <property type="entry name" value="DNA_helicase_pif1-like_DEAD"/>
</dbReference>
<dbReference type="STRING" id="39966.A0A369JJH3"/>
<dbReference type="GO" id="GO:0043139">
    <property type="term" value="F:5'-3' DNA helicase activity"/>
    <property type="evidence" value="ECO:0007669"/>
    <property type="project" value="UniProtKB-EC"/>
</dbReference>
<reference evidence="3" key="1">
    <citation type="submission" date="2018-04" db="EMBL/GenBank/DDBJ databases">
        <title>Whole genome sequencing of Hypsizygus marmoreus.</title>
        <authorList>
            <person name="Choi I.-G."/>
            <person name="Min B."/>
            <person name="Kim J.-G."/>
            <person name="Kim S."/>
            <person name="Oh Y.-L."/>
            <person name="Kong W.-S."/>
            <person name="Park H."/>
            <person name="Jeong J."/>
            <person name="Song E.-S."/>
        </authorList>
    </citation>
    <scope>NUCLEOTIDE SEQUENCE [LARGE SCALE GENOMIC DNA]</scope>
    <source>
        <strain evidence="3">51987-8</strain>
    </source>
</reference>
<dbReference type="OrthoDB" id="432234at2759"/>
<dbReference type="Gene3D" id="3.40.50.300">
    <property type="entry name" value="P-loop containing nucleotide triphosphate hydrolases"/>
    <property type="match status" value="1"/>
</dbReference>
<keyword evidence="4" id="KW-1185">Reference proteome</keyword>
<comment type="catalytic activity">
    <reaction evidence="1">
        <text>ATP + H2O = ADP + phosphate + H(+)</text>
        <dbReference type="Rhea" id="RHEA:13065"/>
        <dbReference type="ChEBI" id="CHEBI:15377"/>
        <dbReference type="ChEBI" id="CHEBI:15378"/>
        <dbReference type="ChEBI" id="CHEBI:30616"/>
        <dbReference type="ChEBI" id="CHEBI:43474"/>
        <dbReference type="ChEBI" id="CHEBI:456216"/>
        <dbReference type="EC" id="5.6.2.3"/>
    </reaction>
</comment>
<dbReference type="InterPro" id="IPR027417">
    <property type="entry name" value="P-loop_NTPase"/>
</dbReference>
<feature type="domain" description="DNA helicase Pif1-like DEAD-box helicase" evidence="2">
    <location>
        <begin position="2"/>
        <end position="143"/>
    </location>
</feature>
<evidence type="ECO:0000256" key="1">
    <source>
        <dbReference type="RuleBase" id="RU363044"/>
    </source>
</evidence>
<dbReference type="EC" id="5.6.2.3" evidence="1"/>
<evidence type="ECO:0000313" key="3">
    <source>
        <dbReference type="EMBL" id="RDB20717.1"/>
    </source>
</evidence>
<comment type="cofactor">
    <cofactor evidence="1">
        <name>Mg(2+)</name>
        <dbReference type="ChEBI" id="CHEBI:18420"/>
    </cofactor>
</comment>
<dbReference type="GO" id="GO:0006281">
    <property type="term" value="P:DNA repair"/>
    <property type="evidence" value="ECO:0007669"/>
    <property type="project" value="UniProtKB-KW"/>
</dbReference>
<keyword evidence="1" id="KW-0234">DNA repair</keyword>
<keyword evidence="1" id="KW-0067">ATP-binding</keyword>
<dbReference type="SUPFAM" id="SSF52540">
    <property type="entry name" value="P-loop containing nucleoside triphosphate hydrolases"/>
    <property type="match status" value="1"/>
</dbReference>
<protein>
    <recommendedName>
        <fullName evidence="1">ATP-dependent DNA helicase</fullName>
        <ecNumber evidence="1">5.6.2.3</ecNumber>
    </recommendedName>
</protein>
<comment type="similarity">
    <text evidence="1">Belongs to the helicase family.</text>
</comment>
<dbReference type="GO" id="GO:0000723">
    <property type="term" value="P:telomere maintenance"/>
    <property type="evidence" value="ECO:0007669"/>
    <property type="project" value="InterPro"/>
</dbReference>
<dbReference type="GO" id="GO:0005524">
    <property type="term" value="F:ATP binding"/>
    <property type="evidence" value="ECO:0007669"/>
    <property type="project" value="UniProtKB-KW"/>
</dbReference>
<accession>A0A369JJH3</accession>
<sequence length="182" mass="19759">MLIQGQGGTGKSLLINAITETFAELGISHLLAKTASSGVAASLIGGETLHAWAGIPIRPTTEGDWTERGSKAAQAKQNVNIKDRIMLIHDELSMTTKEILCLASQAVGKAKSGQFNTDAMMPFSGDMDIVLCADFHQFPPVRNIGGALYCDRPLTDKPRALIGREIYLQFKHVVILKEQKRI</sequence>
<name>A0A369JJH3_HYPMA</name>
<evidence type="ECO:0000259" key="2">
    <source>
        <dbReference type="Pfam" id="PF05970"/>
    </source>
</evidence>
<keyword evidence="1 3" id="KW-0347">Helicase</keyword>
<organism evidence="3 4">
    <name type="scientific">Hypsizygus marmoreus</name>
    <name type="common">White beech mushroom</name>
    <name type="synonym">Agaricus marmoreus</name>
    <dbReference type="NCBI Taxonomy" id="39966"/>
    <lineage>
        <taxon>Eukaryota</taxon>
        <taxon>Fungi</taxon>
        <taxon>Dikarya</taxon>
        <taxon>Basidiomycota</taxon>
        <taxon>Agaricomycotina</taxon>
        <taxon>Agaricomycetes</taxon>
        <taxon>Agaricomycetidae</taxon>
        <taxon>Agaricales</taxon>
        <taxon>Tricholomatineae</taxon>
        <taxon>Lyophyllaceae</taxon>
        <taxon>Hypsizygus</taxon>
    </lineage>
</organism>
<gene>
    <name evidence="3" type="primary">RRM3_0</name>
    <name evidence="3" type="ORF">Hypma_012143</name>
</gene>
<comment type="caution">
    <text evidence="3">The sequence shown here is derived from an EMBL/GenBank/DDBJ whole genome shotgun (WGS) entry which is preliminary data.</text>
</comment>
<proteinExistence type="inferred from homology"/>
<evidence type="ECO:0000313" key="4">
    <source>
        <dbReference type="Proteomes" id="UP000076154"/>
    </source>
</evidence>
<keyword evidence="1" id="KW-0547">Nucleotide-binding</keyword>
<keyword evidence="1" id="KW-0378">Hydrolase</keyword>
<dbReference type="EMBL" id="LUEZ02000058">
    <property type="protein sequence ID" value="RDB20717.1"/>
    <property type="molecule type" value="Genomic_DNA"/>
</dbReference>
<dbReference type="GO" id="GO:0006310">
    <property type="term" value="P:DNA recombination"/>
    <property type="evidence" value="ECO:0007669"/>
    <property type="project" value="UniProtKB-KW"/>
</dbReference>